<dbReference type="Proteomes" id="UP000013827">
    <property type="component" value="Unassembled WGS sequence"/>
</dbReference>
<dbReference type="InterPro" id="IPR050131">
    <property type="entry name" value="Peptidase_S8_subtilisin-like"/>
</dbReference>
<evidence type="ECO:0000256" key="5">
    <source>
        <dbReference type="PROSITE-ProRule" id="PRU01240"/>
    </source>
</evidence>
<dbReference type="PaxDb" id="2903-EOD09328"/>
<dbReference type="EnsemblProtists" id="EOD09328">
    <property type="protein sequence ID" value="EOD09328"/>
    <property type="gene ID" value="EMIHUDRAFT_216734"/>
</dbReference>
<dbReference type="KEGG" id="ehx:EMIHUDRAFT_216734"/>
<dbReference type="PANTHER" id="PTHR43806">
    <property type="entry name" value="PEPTIDASE S8"/>
    <property type="match status" value="1"/>
</dbReference>
<reference evidence="8" key="1">
    <citation type="journal article" date="2013" name="Nature">
        <title>Pan genome of the phytoplankton Emiliania underpins its global distribution.</title>
        <authorList>
            <person name="Read B.A."/>
            <person name="Kegel J."/>
            <person name="Klute M.J."/>
            <person name="Kuo A."/>
            <person name="Lefebvre S.C."/>
            <person name="Maumus F."/>
            <person name="Mayer C."/>
            <person name="Miller J."/>
            <person name="Monier A."/>
            <person name="Salamov A."/>
            <person name="Young J."/>
            <person name="Aguilar M."/>
            <person name="Claverie J.M."/>
            <person name="Frickenhaus S."/>
            <person name="Gonzalez K."/>
            <person name="Herman E.K."/>
            <person name="Lin Y.C."/>
            <person name="Napier J."/>
            <person name="Ogata H."/>
            <person name="Sarno A.F."/>
            <person name="Shmutz J."/>
            <person name="Schroeder D."/>
            <person name="de Vargas C."/>
            <person name="Verret F."/>
            <person name="von Dassow P."/>
            <person name="Valentin K."/>
            <person name="Van de Peer Y."/>
            <person name="Wheeler G."/>
            <person name="Dacks J.B."/>
            <person name="Delwiche C.F."/>
            <person name="Dyhrman S.T."/>
            <person name="Glockner G."/>
            <person name="John U."/>
            <person name="Richards T."/>
            <person name="Worden A.Z."/>
            <person name="Zhang X."/>
            <person name="Grigoriev I.V."/>
            <person name="Allen A.E."/>
            <person name="Bidle K."/>
            <person name="Borodovsky M."/>
            <person name="Bowler C."/>
            <person name="Brownlee C."/>
            <person name="Cock J.M."/>
            <person name="Elias M."/>
            <person name="Gladyshev V.N."/>
            <person name="Groth M."/>
            <person name="Guda C."/>
            <person name="Hadaegh A."/>
            <person name="Iglesias-Rodriguez M.D."/>
            <person name="Jenkins J."/>
            <person name="Jones B.M."/>
            <person name="Lawson T."/>
            <person name="Leese F."/>
            <person name="Lindquist E."/>
            <person name="Lobanov A."/>
            <person name="Lomsadze A."/>
            <person name="Malik S.B."/>
            <person name="Marsh M.E."/>
            <person name="Mackinder L."/>
            <person name="Mock T."/>
            <person name="Mueller-Roeber B."/>
            <person name="Pagarete A."/>
            <person name="Parker M."/>
            <person name="Probert I."/>
            <person name="Quesneville H."/>
            <person name="Raines C."/>
            <person name="Rensing S.A."/>
            <person name="Riano-Pachon D.M."/>
            <person name="Richier S."/>
            <person name="Rokitta S."/>
            <person name="Shiraiwa Y."/>
            <person name="Soanes D.M."/>
            <person name="van der Giezen M."/>
            <person name="Wahlund T.M."/>
            <person name="Williams B."/>
            <person name="Wilson W."/>
            <person name="Wolfe G."/>
            <person name="Wurch L.L."/>
        </authorList>
    </citation>
    <scope>NUCLEOTIDE SEQUENCE</scope>
</reference>
<comment type="caution">
    <text evidence="5">Lacks conserved residue(s) required for the propagation of feature annotation.</text>
</comment>
<evidence type="ECO:0000313" key="8">
    <source>
        <dbReference type="Proteomes" id="UP000013827"/>
    </source>
</evidence>
<dbReference type="InterPro" id="IPR023827">
    <property type="entry name" value="Peptidase_S8_Asp-AS"/>
</dbReference>
<dbReference type="InterPro" id="IPR000209">
    <property type="entry name" value="Peptidase_S8/S53_dom"/>
</dbReference>
<dbReference type="InterPro" id="IPR022398">
    <property type="entry name" value="Peptidase_S8_His-AS"/>
</dbReference>
<dbReference type="PROSITE" id="PS00137">
    <property type="entry name" value="SUBTILASE_HIS"/>
    <property type="match status" value="1"/>
</dbReference>
<dbReference type="PANTHER" id="PTHR43806:SF11">
    <property type="entry name" value="CEREVISIN-RELATED"/>
    <property type="match status" value="1"/>
</dbReference>
<dbReference type="STRING" id="2903.R1BHP7"/>
<feature type="domain" description="Peptidase S8/S53" evidence="6">
    <location>
        <begin position="140"/>
        <end position="338"/>
    </location>
</feature>
<keyword evidence="2" id="KW-0645">Protease</keyword>
<evidence type="ECO:0000256" key="1">
    <source>
        <dbReference type="ARBA" id="ARBA00011073"/>
    </source>
</evidence>
<sequence>MYPAELWASEYEADWKHTTEGDAAVLPNHFSHLASIHREILEDGRVTRTGFDCDLHADAPLSAAGSSAPALPMRWLRLATPLSHGIWTGCLDGGDSTVSEWSRNQFFVRHLDRLDGGNSSTPLDGEYAFNAAAGGTCKCGVRVYVLDTGIARHDDLAARLSTGGFPDSTAHDSLSALVGDRYDPARWHAGGVFDPSPARGAHGTHVASAIAGSRHGTATGPMSLLLLALDWVLADCLSSGQRCILNLSFGGRFSGDLLGWFSIPESALSALEGAGVLVVAAAGNDGGAACTFYPAASRAGLAVGAVTEPDEEEEGASHLAPFTNFGCCSDVFAPGVAPAASADQLYTAVLCMAATDVVADVCPCGGSVCAAGSQACIASPIANLTRARIAGEASWRASFGADGDAEGD</sequence>
<dbReference type="Pfam" id="PF00082">
    <property type="entry name" value="Peptidase_S8"/>
    <property type="match status" value="1"/>
</dbReference>
<dbReference type="InterPro" id="IPR036852">
    <property type="entry name" value="Peptidase_S8/S53_dom_sf"/>
</dbReference>
<keyword evidence="3" id="KW-0378">Hydrolase</keyword>
<evidence type="ECO:0000256" key="2">
    <source>
        <dbReference type="ARBA" id="ARBA00022670"/>
    </source>
</evidence>
<keyword evidence="8" id="KW-1185">Reference proteome</keyword>
<dbReference type="GeneID" id="17255457"/>
<name>A0A0D3IDJ3_EMIH1</name>
<evidence type="ECO:0000256" key="3">
    <source>
        <dbReference type="ARBA" id="ARBA00022801"/>
    </source>
</evidence>
<protein>
    <recommendedName>
        <fullName evidence="6">Peptidase S8/S53 domain-containing protein</fullName>
    </recommendedName>
</protein>
<dbReference type="AlphaFoldDB" id="A0A0D3IDJ3"/>
<evidence type="ECO:0000259" key="6">
    <source>
        <dbReference type="Pfam" id="PF00082"/>
    </source>
</evidence>
<reference evidence="7" key="2">
    <citation type="submission" date="2024-10" db="UniProtKB">
        <authorList>
            <consortium name="EnsemblProtists"/>
        </authorList>
    </citation>
    <scope>IDENTIFICATION</scope>
</reference>
<dbReference type="SUPFAM" id="SSF52743">
    <property type="entry name" value="Subtilisin-like"/>
    <property type="match status" value="1"/>
</dbReference>
<dbReference type="PROSITE" id="PS51892">
    <property type="entry name" value="SUBTILASE"/>
    <property type="match status" value="1"/>
</dbReference>
<keyword evidence="4" id="KW-0720">Serine protease</keyword>
<evidence type="ECO:0000256" key="4">
    <source>
        <dbReference type="ARBA" id="ARBA00022825"/>
    </source>
</evidence>
<comment type="similarity">
    <text evidence="1 5">Belongs to the peptidase S8 family.</text>
</comment>
<proteinExistence type="inferred from homology"/>
<dbReference type="RefSeq" id="XP_005761757.1">
    <property type="nucleotide sequence ID" value="XM_005761700.1"/>
</dbReference>
<dbReference type="GO" id="GO:0004252">
    <property type="term" value="F:serine-type endopeptidase activity"/>
    <property type="evidence" value="ECO:0007669"/>
    <property type="project" value="InterPro"/>
</dbReference>
<dbReference type="GO" id="GO:0005615">
    <property type="term" value="C:extracellular space"/>
    <property type="evidence" value="ECO:0007669"/>
    <property type="project" value="TreeGrafter"/>
</dbReference>
<evidence type="ECO:0000313" key="7">
    <source>
        <dbReference type="EnsemblProtists" id="EOD09328"/>
    </source>
</evidence>
<accession>A0A0D3IDJ3</accession>
<organism evidence="7 8">
    <name type="scientific">Emiliania huxleyi (strain CCMP1516)</name>
    <dbReference type="NCBI Taxonomy" id="280463"/>
    <lineage>
        <taxon>Eukaryota</taxon>
        <taxon>Haptista</taxon>
        <taxon>Haptophyta</taxon>
        <taxon>Prymnesiophyceae</taxon>
        <taxon>Isochrysidales</taxon>
        <taxon>Noelaerhabdaceae</taxon>
        <taxon>Emiliania</taxon>
    </lineage>
</organism>
<dbReference type="eggNOG" id="KOG1153">
    <property type="taxonomic scope" value="Eukaryota"/>
</dbReference>
<dbReference type="PROSITE" id="PS00136">
    <property type="entry name" value="SUBTILASE_ASP"/>
    <property type="match status" value="1"/>
</dbReference>
<dbReference type="GO" id="GO:0006508">
    <property type="term" value="P:proteolysis"/>
    <property type="evidence" value="ECO:0007669"/>
    <property type="project" value="UniProtKB-KW"/>
</dbReference>
<dbReference type="Gene3D" id="3.40.50.200">
    <property type="entry name" value="Peptidase S8/S53 domain"/>
    <property type="match status" value="1"/>
</dbReference>
<dbReference type="HOGENOM" id="CLU_675167_0_0_1"/>